<dbReference type="EMBL" id="CAJVPU010021910">
    <property type="protein sequence ID" value="CAG8683255.1"/>
    <property type="molecule type" value="Genomic_DNA"/>
</dbReference>
<proteinExistence type="predicted"/>
<name>A0ACA9NY33_9GLOM</name>
<comment type="caution">
    <text evidence="1">The sequence shown here is derived from an EMBL/GenBank/DDBJ whole genome shotgun (WGS) entry which is preliminary data.</text>
</comment>
<organism evidence="1 2">
    <name type="scientific">Dentiscutata heterogama</name>
    <dbReference type="NCBI Taxonomy" id="1316150"/>
    <lineage>
        <taxon>Eukaryota</taxon>
        <taxon>Fungi</taxon>
        <taxon>Fungi incertae sedis</taxon>
        <taxon>Mucoromycota</taxon>
        <taxon>Glomeromycotina</taxon>
        <taxon>Glomeromycetes</taxon>
        <taxon>Diversisporales</taxon>
        <taxon>Gigasporaceae</taxon>
        <taxon>Dentiscutata</taxon>
    </lineage>
</organism>
<reference evidence="1" key="1">
    <citation type="submission" date="2021-06" db="EMBL/GenBank/DDBJ databases">
        <authorList>
            <person name="Kallberg Y."/>
            <person name="Tangrot J."/>
            <person name="Rosling A."/>
        </authorList>
    </citation>
    <scope>NUCLEOTIDE SEQUENCE</scope>
    <source>
        <strain evidence="1">IL203A</strain>
    </source>
</reference>
<gene>
    <name evidence="1" type="ORF">DHETER_LOCUS10769</name>
</gene>
<sequence length="79" mass="8919">PEPVPNSNKAMFKSINIYLEDLEQNIHTSKAMYSVLIAAFSGYGIYSMVAKLGVRFLDKLEQNVDYHATCRVLELIHTA</sequence>
<feature type="non-terminal residue" evidence="1">
    <location>
        <position position="1"/>
    </location>
</feature>
<feature type="non-terminal residue" evidence="1">
    <location>
        <position position="79"/>
    </location>
</feature>
<protein>
    <submittedName>
        <fullName evidence="1">5625_t:CDS:1</fullName>
    </submittedName>
</protein>
<accession>A0ACA9NY33</accession>
<keyword evidence="2" id="KW-1185">Reference proteome</keyword>
<evidence type="ECO:0000313" key="2">
    <source>
        <dbReference type="Proteomes" id="UP000789702"/>
    </source>
</evidence>
<dbReference type="Proteomes" id="UP000789702">
    <property type="component" value="Unassembled WGS sequence"/>
</dbReference>
<evidence type="ECO:0000313" key="1">
    <source>
        <dbReference type="EMBL" id="CAG8683255.1"/>
    </source>
</evidence>